<dbReference type="RefSeq" id="WP_197679069.1">
    <property type="nucleotide sequence ID" value="NZ_LT629688.1"/>
</dbReference>
<keyword evidence="2" id="KW-0418">Kinase</keyword>
<dbReference type="PROSITE" id="PS50921">
    <property type="entry name" value="ANTAR"/>
    <property type="match status" value="1"/>
</dbReference>
<dbReference type="InterPro" id="IPR029016">
    <property type="entry name" value="GAF-like_dom_sf"/>
</dbReference>
<dbReference type="InterPro" id="IPR011006">
    <property type="entry name" value="CheY-like_superfamily"/>
</dbReference>
<dbReference type="InterPro" id="IPR036388">
    <property type="entry name" value="WH-like_DNA-bd_sf"/>
</dbReference>
<evidence type="ECO:0000259" key="5">
    <source>
        <dbReference type="PROSITE" id="PS50921"/>
    </source>
</evidence>
<name>A0A1G7BWS5_9ACTN</name>
<dbReference type="Gene3D" id="1.10.10.10">
    <property type="entry name" value="Winged helix-like DNA-binding domain superfamily/Winged helix DNA-binding domain"/>
    <property type="match status" value="1"/>
</dbReference>
<dbReference type="SUPFAM" id="SSF55781">
    <property type="entry name" value="GAF domain-like"/>
    <property type="match status" value="1"/>
</dbReference>
<dbReference type="InterPro" id="IPR005561">
    <property type="entry name" value="ANTAR"/>
</dbReference>
<dbReference type="Gene3D" id="3.30.450.40">
    <property type="match status" value="1"/>
</dbReference>
<dbReference type="GO" id="GO:0003723">
    <property type="term" value="F:RNA binding"/>
    <property type="evidence" value="ECO:0007669"/>
    <property type="project" value="InterPro"/>
</dbReference>
<proteinExistence type="predicted"/>
<evidence type="ECO:0000256" key="4">
    <source>
        <dbReference type="ARBA" id="ARBA00023163"/>
    </source>
</evidence>
<dbReference type="SUPFAM" id="SSF52172">
    <property type="entry name" value="CheY-like"/>
    <property type="match status" value="1"/>
</dbReference>
<evidence type="ECO:0000256" key="1">
    <source>
        <dbReference type="ARBA" id="ARBA00022679"/>
    </source>
</evidence>
<dbReference type="AlphaFoldDB" id="A0A1G7BWS5"/>
<dbReference type="Pfam" id="PF13185">
    <property type="entry name" value="GAF_2"/>
    <property type="match status" value="1"/>
</dbReference>
<dbReference type="STRING" id="675864.SAMN04489747_3091"/>
<dbReference type="InterPro" id="IPR012074">
    <property type="entry name" value="GAF_ANTAR"/>
</dbReference>
<dbReference type="Pfam" id="PF03861">
    <property type="entry name" value="ANTAR"/>
    <property type="match status" value="1"/>
</dbReference>
<evidence type="ECO:0000256" key="2">
    <source>
        <dbReference type="ARBA" id="ARBA00022777"/>
    </source>
</evidence>
<protein>
    <submittedName>
        <fullName evidence="6">GAF domain-containing protein</fullName>
    </submittedName>
</protein>
<gene>
    <name evidence="6" type="ORF">SAMN04489747_3091</name>
</gene>
<sequence length="251" mass="26521">MPDDDEGDRSSQERDLESSLRDLAGLSMAGQPLEESLTRVALLAVRAIPGADGAGLTLLESGRPDTIVTTSDFVAEVDAIQYGLGQGPCIDAAALGTTVVSGSLGGDHRWVRFGSRVARLGVHSAVSLPLLVGPEVVGALNVYARDKHVFDDRAASLGEVFAVPAAIAVQNAHVLAQAVRLAQRLGSSLEERSVVDQAVGIMLARSGGTPAEALERLRTLSQHQHTKMSALARTIVDEAVRRSRARHTEHE</sequence>
<dbReference type="SMART" id="SM01012">
    <property type="entry name" value="ANTAR"/>
    <property type="match status" value="1"/>
</dbReference>
<dbReference type="EMBL" id="LT629688">
    <property type="protein sequence ID" value="SDE31452.1"/>
    <property type="molecule type" value="Genomic_DNA"/>
</dbReference>
<reference evidence="6 7" key="1">
    <citation type="submission" date="2016-10" db="EMBL/GenBank/DDBJ databases">
        <authorList>
            <person name="de Groot N.N."/>
        </authorList>
    </citation>
    <scope>NUCLEOTIDE SEQUENCE [LARGE SCALE GENOMIC DNA]</scope>
    <source>
        <strain evidence="6 7">MON 2.2</strain>
    </source>
</reference>
<organism evidence="6 7">
    <name type="scientific">Auraticoccus monumenti</name>
    <dbReference type="NCBI Taxonomy" id="675864"/>
    <lineage>
        <taxon>Bacteria</taxon>
        <taxon>Bacillati</taxon>
        <taxon>Actinomycetota</taxon>
        <taxon>Actinomycetes</taxon>
        <taxon>Propionibacteriales</taxon>
        <taxon>Propionibacteriaceae</taxon>
        <taxon>Auraticoccus</taxon>
    </lineage>
</organism>
<keyword evidence="7" id="KW-1185">Reference proteome</keyword>
<evidence type="ECO:0000313" key="7">
    <source>
        <dbReference type="Proteomes" id="UP000198546"/>
    </source>
</evidence>
<keyword evidence="4" id="KW-0804">Transcription</keyword>
<keyword evidence="1" id="KW-0808">Transferase</keyword>
<evidence type="ECO:0000313" key="6">
    <source>
        <dbReference type="EMBL" id="SDE31452.1"/>
    </source>
</evidence>
<dbReference type="Proteomes" id="UP000198546">
    <property type="component" value="Chromosome i"/>
</dbReference>
<feature type="domain" description="ANTAR" evidence="5">
    <location>
        <begin position="175"/>
        <end position="236"/>
    </location>
</feature>
<dbReference type="InterPro" id="IPR003018">
    <property type="entry name" value="GAF"/>
</dbReference>
<dbReference type="SMART" id="SM00065">
    <property type="entry name" value="GAF"/>
    <property type="match status" value="1"/>
</dbReference>
<accession>A0A1G7BWS5</accession>
<evidence type="ECO:0000256" key="3">
    <source>
        <dbReference type="ARBA" id="ARBA00023015"/>
    </source>
</evidence>
<dbReference type="GO" id="GO:0016301">
    <property type="term" value="F:kinase activity"/>
    <property type="evidence" value="ECO:0007669"/>
    <property type="project" value="UniProtKB-KW"/>
</dbReference>
<keyword evidence="3" id="KW-0805">Transcription regulation</keyword>
<dbReference type="PIRSF" id="PIRSF036625">
    <property type="entry name" value="GAF_ANTAR"/>
    <property type="match status" value="1"/>
</dbReference>